<evidence type="ECO:0000256" key="1">
    <source>
        <dbReference type="SAM" id="SignalP"/>
    </source>
</evidence>
<evidence type="ECO:0000313" key="4">
    <source>
        <dbReference type="Proteomes" id="UP000576082"/>
    </source>
</evidence>
<accession>A0A7X9RUU2</accession>
<dbReference type="AlphaFoldDB" id="A0A7X9RUU2"/>
<reference evidence="3 4" key="1">
    <citation type="submission" date="2020-04" db="EMBL/GenBank/DDBJ databases">
        <title>Flammeovirga sp. SR4, a novel species isolated from seawater.</title>
        <authorList>
            <person name="Wang X."/>
        </authorList>
    </citation>
    <scope>NUCLEOTIDE SEQUENCE [LARGE SCALE GENOMIC DNA]</scope>
    <source>
        <strain evidence="3 4">ATCC 23126</strain>
    </source>
</reference>
<protein>
    <submittedName>
        <fullName evidence="3">T9SS type A sorting domain-containing protein</fullName>
    </submittedName>
</protein>
<organism evidence="3 4">
    <name type="scientific">Flammeovirga aprica JL-4</name>
    <dbReference type="NCBI Taxonomy" id="694437"/>
    <lineage>
        <taxon>Bacteria</taxon>
        <taxon>Pseudomonadati</taxon>
        <taxon>Bacteroidota</taxon>
        <taxon>Cytophagia</taxon>
        <taxon>Cytophagales</taxon>
        <taxon>Flammeovirgaceae</taxon>
        <taxon>Flammeovirga</taxon>
    </lineage>
</organism>
<keyword evidence="1" id="KW-0732">Signal</keyword>
<dbReference type="NCBIfam" id="TIGR04183">
    <property type="entry name" value="Por_Secre_tail"/>
    <property type="match status" value="1"/>
</dbReference>
<dbReference type="InterPro" id="IPR026444">
    <property type="entry name" value="Secre_tail"/>
</dbReference>
<keyword evidence="4" id="KW-1185">Reference proteome</keyword>
<dbReference type="Proteomes" id="UP000576082">
    <property type="component" value="Unassembled WGS sequence"/>
</dbReference>
<feature type="domain" description="Secretion system C-terminal sorting" evidence="2">
    <location>
        <begin position="135"/>
        <end position="199"/>
    </location>
</feature>
<name>A0A7X9RUU2_9BACT</name>
<dbReference type="EMBL" id="JABANE010000033">
    <property type="protein sequence ID" value="NME69039.1"/>
    <property type="molecule type" value="Genomic_DNA"/>
</dbReference>
<sequence length="202" mass="22526">MKLITLGVMLFAFSLSVNAQDRIQFTSSVSSNNTNDTEITYDNDNRVTRIIYNQNGSELYRVNYTYNGDQITRSYVYKSTPSSNTTQTLTGILDDGSLIYKLLDRIEALEQKVESLSDNNGGITSTTSNTHKIALFPNPTASTFTIPNGFRFISMNNQEGQKVEVYSLSSYKKDISGLSSGVYIVLLEDAEGKVYSEKVLKK</sequence>
<feature type="signal peptide" evidence="1">
    <location>
        <begin position="1"/>
        <end position="19"/>
    </location>
</feature>
<evidence type="ECO:0000313" key="3">
    <source>
        <dbReference type="EMBL" id="NME69039.1"/>
    </source>
</evidence>
<dbReference type="RefSeq" id="WP_169657326.1">
    <property type="nucleotide sequence ID" value="NZ_JABANE010000033.1"/>
</dbReference>
<feature type="chain" id="PRO_5030631410" evidence="1">
    <location>
        <begin position="20"/>
        <end position="202"/>
    </location>
</feature>
<comment type="caution">
    <text evidence="3">The sequence shown here is derived from an EMBL/GenBank/DDBJ whole genome shotgun (WGS) entry which is preliminary data.</text>
</comment>
<dbReference type="Pfam" id="PF18962">
    <property type="entry name" value="Por_Secre_tail"/>
    <property type="match status" value="1"/>
</dbReference>
<gene>
    <name evidence="3" type="ORF">HHU12_13780</name>
</gene>
<evidence type="ECO:0000259" key="2">
    <source>
        <dbReference type="Pfam" id="PF18962"/>
    </source>
</evidence>
<proteinExistence type="predicted"/>